<dbReference type="EMBL" id="JAQOSQ010000008">
    <property type="protein sequence ID" value="MDJ1183444.1"/>
    <property type="molecule type" value="Genomic_DNA"/>
</dbReference>
<proteinExistence type="predicted"/>
<comment type="caution">
    <text evidence="2">The sequence shown here is derived from an EMBL/GenBank/DDBJ whole genome shotgun (WGS) entry which is preliminary data.</text>
</comment>
<reference evidence="2 3" key="1">
    <citation type="submission" date="2023-01" db="EMBL/GenBank/DDBJ databases">
        <title>Novel diversity within Roseofilum (Cyanobacteria; Desertifilaceae) from marine benthic mats with descriptions of four novel species.</title>
        <authorList>
            <person name="Wang Y."/>
            <person name="Berthold D.E."/>
            <person name="Hu J."/>
            <person name="Lefler F.W."/>
            <person name="Laughinghouse H.D. IV."/>
        </authorList>
    </citation>
    <scope>NUCLEOTIDE SEQUENCE [LARGE SCALE GENOMIC DNA]</scope>
    <source>
        <strain evidence="2 3">BLCC-M143</strain>
    </source>
</reference>
<dbReference type="RefSeq" id="WP_283758098.1">
    <property type="nucleotide sequence ID" value="NZ_JAQOSQ010000008.1"/>
</dbReference>
<evidence type="ECO:0000313" key="3">
    <source>
        <dbReference type="Proteomes" id="UP001232992"/>
    </source>
</evidence>
<feature type="compositionally biased region" description="Acidic residues" evidence="1">
    <location>
        <begin position="1241"/>
        <end position="1256"/>
    </location>
</feature>
<feature type="region of interest" description="Disordered" evidence="1">
    <location>
        <begin position="1036"/>
        <end position="1070"/>
    </location>
</feature>
<gene>
    <name evidence="2" type="ORF">PMH09_09555</name>
</gene>
<dbReference type="Proteomes" id="UP001232992">
    <property type="component" value="Unassembled WGS sequence"/>
</dbReference>
<name>A0ABT7BW76_9CYAN</name>
<feature type="compositionally biased region" description="Acidic residues" evidence="1">
    <location>
        <begin position="347"/>
        <end position="361"/>
    </location>
</feature>
<organism evidence="2 3">
    <name type="scientific">Roseofilum casamattae BLCC-M143</name>
    <dbReference type="NCBI Taxonomy" id="3022442"/>
    <lineage>
        <taxon>Bacteria</taxon>
        <taxon>Bacillati</taxon>
        <taxon>Cyanobacteriota</taxon>
        <taxon>Cyanophyceae</taxon>
        <taxon>Desertifilales</taxon>
        <taxon>Desertifilaceae</taxon>
        <taxon>Roseofilum</taxon>
        <taxon>Roseofilum casamattae</taxon>
    </lineage>
</organism>
<feature type="region of interest" description="Disordered" evidence="1">
    <location>
        <begin position="336"/>
        <end position="371"/>
    </location>
</feature>
<evidence type="ECO:0000256" key="1">
    <source>
        <dbReference type="SAM" id="MobiDB-lite"/>
    </source>
</evidence>
<sequence length="1256" mass="137636">MAATDDFRDAIKAGELLEALKTALSESIELEITTWISLADPYSSDRDAPPQVQPGYRMHSRINIVDGKIDTEVGSHFVGNGPFTELREFHINQIRSSRQIIKRNLSSIQKLFGLWADMQHQDFENAIARLESAATQPETASPTAEEELDSPEIELPPTPIAAEIEDPIVSTSQTQQQTIPLETEEEDDFFEAFDADAHVAEQEEKTAENAVEQESDPLDDIFGETEAIASPAAETEPPQTSDNVSLETIAAAAAFTSAAVAVSSSAAAMETAAIDAEEPLDAEEAEIMNAFDSLDSDSIDRESIENESVAEEPVLDELEITESSDGAIAEEAMIPIEDSTEWSEGGLELEETSGLVTEDDAPTGSENINADDDEIMAAFDTPTDLGGESLLEIASDRAKDEVFALAVDEETAIVDITEPELPETEPAENIAQTPLFSEEEIMAEFDAQVANAEEVTDPEVFEETLVLNPEDPAALEETLVLNEDNPSNSEALDENLIPEETAWPSSDDSFAQELEEITPSTPLVDLPDELPDPDLFAAESEEETVAPVLDKNEDPFAETEELLESDPFAEAEEELTDDSDADALWTEEETVAPALEEDDDPFAEELPELEPLAAEAEEELTDDSDADALWTEEETVAPALEEDDDPFVEELLESDPFAEAEEELTDDSDADALWIEEETVAPALEEDDDPFVEELLESDPFAEAEEELTDDSDADALWTEEETVALVLEEDDDPFAEAEEELTDDSDADALWTEEETVAPALEEDDDPFAETEELLESDPFAEAEEELTDDSDADALWTEEETVAPALEEDDDPFAETEELLESDPFAEAEEELTDDSDADALWTEEETVAPALEEDDDPFAEELLESDPFAEAEEELTDDSDADALWTEEETVAPALEEDDDPFVEELLESDPFAEAEEELTDDSDADALWTEEETVAPALEEDDDPFVEELLESDPFAEAEEELTDDSDADALWIEEETVAPALEEDPFAEAEEDLLDLDLFATSSSEEPLEIPDPSEEEEAEILSAFETQTMSETIWDEEQDPVFTTSSGSEGEEEVNPFADENSGDVSELMGFEEDEELLDVFGVTEELDFGEPEEDFQESQSLSDAKAVQEIAEDMLGDDLWGETSIGPTAPTVVDFESDEIVDELPSESLNSLDESAGDTASERSEALEDLLSEEWDDGGNTIAQSTLTEELVLEDDDIDPLADLFADDETDSFAESLDLSEESSKNDSGLLDAIAEDPFAELEDPFAEL</sequence>
<evidence type="ECO:0000313" key="2">
    <source>
        <dbReference type="EMBL" id="MDJ1183444.1"/>
    </source>
</evidence>
<protein>
    <submittedName>
        <fullName evidence="2">Uncharacterized protein</fullName>
    </submittedName>
</protein>
<feature type="region of interest" description="Disordered" evidence="1">
    <location>
        <begin position="1152"/>
        <end position="1173"/>
    </location>
</feature>
<accession>A0ABT7BW76</accession>
<feature type="region of interest" description="Disordered" evidence="1">
    <location>
        <begin position="728"/>
        <end position="948"/>
    </location>
</feature>
<keyword evidence="3" id="KW-1185">Reference proteome</keyword>
<feature type="compositionally biased region" description="Acidic residues" evidence="1">
    <location>
        <begin position="555"/>
        <end position="583"/>
    </location>
</feature>
<feature type="region of interest" description="Disordered" evidence="1">
    <location>
        <begin position="1222"/>
        <end position="1256"/>
    </location>
</feature>
<feature type="region of interest" description="Disordered" evidence="1">
    <location>
        <begin position="519"/>
        <end position="583"/>
    </location>
</feature>